<dbReference type="InterPro" id="IPR038570">
    <property type="entry name" value="HicA_sf"/>
</dbReference>
<dbReference type="EMBL" id="CP002565">
    <property type="protein sequence ID" value="AEB67635.1"/>
    <property type="molecule type" value="Genomic_DNA"/>
</dbReference>
<evidence type="ECO:0000256" key="6">
    <source>
        <dbReference type="ARBA" id="ARBA00023016"/>
    </source>
</evidence>
<keyword evidence="2" id="KW-0540">Nuclease</keyword>
<keyword evidence="8" id="KW-1185">Reference proteome</keyword>
<dbReference type="Gene3D" id="3.30.920.30">
    <property type="entry name" value="Hypothetical protein"/>
    <property type="match status" value="1"/>
</dbReference>
<dbReference type="GeneID" id="10460546"/>
<dbReference type="InterPro" id="IPR012933">
    <property type="entry name" value="HicA_mRNA_interferase"/>
</dbReference>
<accession>F4BYD0</accession>
<dbReference type="InParanoid" id="F4BYD0"/>
<dbReference type="HOGENOM" id="CLU_164851_6_4_2"/>
<evidence type="ECO:0000256" key="1">
    <source>
        <dbReference type="ARBA" id="ARBA00022649"/>
    </source>
</evidence>
<organism evidence="7 8">
    <name type="scientific">Methanothrix soehngenii (strain ATCC 5969 / DSM 3671 / JCM 10134 / NBRC 103675 / OCM 69 / GP-6)</name>
    <name type="common">Methanosaeta concilii</name>
    <dbReference type="NCBI Taxonomy" id="990316"/>
    <lineage>
        <taxon>Archaea</taxon>
        <taxon>Methanobacteriati</taxon>
        <taxon>Methanobacteriota</taxon>
        <taxon>Stenosarchaea group</taxon>
        <taxon>Methanomicrobia</taxon>
        <taxon>Methanotrichales</taxon>
        <taxon>Methanotrichaceae</taxon>
        <taxon>Methanothrix</taxon>
    </lineage>
</organism>
<evidence type="ECO:0000313" key="8">
    <source>
        <dbReference type="Proteomes" id="UP000007807"/>
    </source>
</evidence>
<dbReference type="Pfam" id="PF07927">
    <property type="entry name" value="HicA_toxin"/>
    <property type="match status" value="1"/>
</dbReference>
<proteinExistence type="predicted"/>
<gene>
    <name evidence="7" type="ordered locus">MCON_0854</name>
</gene>
<keyword evidence="1" id="KW-1277">Toxin-antitoxin system</keyword>
<dbReference type="GO" id="GO:0004519">
    <property type="term" value="F:endonuclease activity"/>
    <property type="evidence" value="ECO:0007669"/>
    <property type="project" value="UniProtKB-KW"/>
</dbReference>
<evidence type="ECO:0000256" key="3">
    <source>
        <dbReference type="ARBA" id="ARBA00022759"/>
    </source>
</evidence>
<dbReference type="SUPFAM" id="SSF54786">
    <property type="entry name" value="YcfA/nrd intein domain"/>
    <property type="match status" value="1"/>
</dbReference>
<protein>
    <submittedName>
        <fullName evidence="7">YcfA-like protein</fullName>
    </submittedName>
</protein>
<dbReference type="GO" id="GO:0003729">
    <property type="term" value="F:mRNA binding"/>
    <property type="evidence" value="ECO:0007669"/>
    <property type="project" value="InterPro"/>
</dbReference>
<dbReference type="RefSeq" id="WP_013718691.1">
    <property type="nucleotide sequence ID" value="NC_015416.1"/>
</dbReference>
<dbReference type="Proteomes" id="UP000007807">
    <property type="component" value="Chromosome"/>
</dbReference>
<name>F4BYD0_METSG</name>
<evidence type="ECO:0000256" key="5">
    <source>
        <dbReference type="ARBA" id="ARBA00022884"/>
    </source>
</evidence>
<keyword evidence="4" id="KW-0378">Hydrolase</keyword>
<dbReference type="GO" id="GO:0016787">
    <property type="term" value="F:hydrolase activity"/>
    <property type="evidence" value="ECO:0007669"/>
    <property type="project" value="UniProtKB-KW"/>
</dbReference>
<keyword evidence="3" id="KW-0255">Endonuclease</keyword>
<evidence type="ECO:0000256" key="2">
    <source>
        <dbReference type="ARBA" id="ARBA00022722"/>
    </source>
</evidence>
<reference evidence="7 8" key="1">
    <citation type="journal article" date="2011" name="J. Bacteriol.">
        <title>Complete genome sequence of Methanosaeta concilii, a specialist in aceticlastic methanogenesis.</title>
        <authorList>
            <person name="Barber R.D."/>
            <person name="Zhang L."/>
            <person name="Harnack M."/>
            <person name="Olson M.V."/>
            <person name="Kaul R."/>
            <person name="Ingram-Smith C."/>
            <person name="Smith K.S."/>
        </authorList>
    </citation>
    <scope>NUCLEOTIDE SEQUENCE [LARGE SCALE GENOMIC DNA]</scope>
    <source>
        <strain evidence="8">ATCC 5969 / DSM 3671 / JCM 10134 / NBRC 103675 / OCM 69 / GP-6</strain>
    </source>
</reference>
<evidence type="ECO:0000256" key="4">
    <source>
        <dbReference type="ARBA" id="ARBA00022801"/>
    </source>
</evidence>
<sequence length="66" mass="7425">MAAFKRAGWVVNHIEGSHYIMVKEGSDVHLSIPVHKGKDLGIGLLKKLIAKAELDKDEYINNFYSK</sequence>
<evidence type="ECO:0000313" key="7">
    <source>
        <dbReference type="EMBL" id="AEB67635.1"/>
    </source>
</evidence>
<keyword evidence="5" id="KW-0694">RNA-binding</keyword>
<dbReference type="AlphaFoldDB" id="F4BYD0"/>
<keyword evidence="6" id="KW-0346">Stress response</keyword>
<dbReference type="KEGG" id="mcj:MCON_0854"/>